<evidence type="ECO:0000256" key="2">
    <source>
        <dbReference type="PIRSR" id="PIRSR029681-2"/>
    </source>
</evidence>
<dbReference type="PIRSF" id="PIRSF029681">
    <property type="entry name" value="PagL"/>
    <property type="match status" value="1"/>
</dbReference>
<dbReference type="EMBL" id="LKHV01000002">
    <property type="protein sequence ID" value="KRG19493.1"/>
    <property type="molecule type" value="Genomic_DNA"/>
</dbReference>
<evidence type="ECO:0000313" key="4">
    <source>
        <dbReference type="EMBL" id="KRG19493.1"/>
    </source>
</evidence>
<comment type="similarity">
    <text evidence="1">Belongs to the PagL family.</text>
</comment>
<keyword evidence="1 4" id="KW-0378">Hydrolase</keyword>
<dbReference type="GO" id="GO:0009279">
    <property type="term" value="C:cell outer membrane"/>
    <property type="evidence" value="ECO:0007669"/>
    <property type="project" value="UniProtKB-SubCell"/>
</dbReference>
<proteinExistence type="inferred from homology"/>
<protein>
    <recommendedName>
        <fullName evidence="1">Lipid A deacylase</fullName>
        <ecNumber evidence="1">3.1.1.77</ecNumber>
    </recommendedName>
    <alternativeName>
        <fullName evidence="1">LPS 3-O-deacylase</fullName>
    </alternativeName>
    <alternativeName>
        <fullName evidence="1">Outer membrane enzyme</fullName>
    </alternativeName>
</protein>
<keyword evidence="3" id="KW-0732">Signal</keyword>
<dbReference type="EC" id="3.1.1.77" evidence="1"/>
<sequence length="194" mass="22031">MIEYNMSVKKQIIALFISSTFLSIPPLQAANIGLAFSSGDGILDISPYRFAMSLDFGNIWRENYDWGLNFIWESSVGYWQGRRDYAVGTPNRLDVVTSGPLFRWQRQSPLYPFHMTPYVELGVGASWLSETEIGGRQLSLHFQFEDKLGLGTRFGKKQQYDVALRGIHYSNASIKRPNSGVNLLMVSVGMWFVD</sequence>
<dbReference type="InterPro" id="IPR018550">
    <property type="entry name" value="Lipid-A_deacylase-rel"/>
</dbReference>
<feature type="chain" id="PRO_5006388581" description="Lipid A deacylase" evidence="3">
    <location>
        <begin position="30"/>
        <end position="194"/>
    </location>
</feature>
<comment type="catalytic activity">
    <reaction evidence="1">
        <text>a 3-(acyloxy)acyl derivative of bacterial toxin + H2O = a 3-hydroxyacyl derivative of bacterial toxin + a fatty acid + H(+)</text>
        <dbReference type="Rhea" id="RHEA:12032"/>
        <dbReference type="ChEBI" id="CHEBI:15377"/>
        <dbReference type="ChEBI" id="CHEBI:15378"/>
        <dbReference type="ChEBI" id="CHEBI:28868"/>
        <dbReference type="ChEBI" id="CHEBI:136853"/>
        <dbReference type="ChEBI" id="CHEBI:140675"/>
        <dbReference type="EC" id="3.1.1.77"/>
    </reaction>
</comment>
<dbReference type="STRING" id="437022.CC99x_00505"/>
<accession>A0A0Q9YG37</accession>
<keyword evidence="1" id="KW-0998">Cell outer membrane</keyword>
<feature type="signal peptide" evidence="3">
    <location>
        <begin position="1"/>
        <end position="29"/>
    </location>
</feature>
<name>A0A0Q9YG37_9GAMM</name>
<dbReference type="Gene3D" id="2.40.160.20">
    <property type="match status" value="1"/>
</dbReference>
<organism evidence="4">
    <name type="scientific">Candidatus Berkiella cookevillensis</name>
    <dbReference type="NCBI Taxonomy" id="437022"/>
    <lineage>
        <taxon>Bacteria</taxon>
        <taxon>Pseudomonadati</taxon>
        <taxon>Pseudomonadota</taxon>
        <taxon>Gammaproteobacteria</taxon>
        <taxon>Candidatus Berkiellales</taxon>
        <taxon>Candidatus Berkiellaceae</taxon>
        <taxon>Candidatus Berkiella</taxon>
    </lineage>
</organism>
<keyword evidence="1" id="KW-0472">Membrane</keyword>
<comment type="function">
    <text evidence="1">Has lipid A 3-O-deacylase activity. Hydrolyzes the ester bond at the 3 position of lipid A, a bioactive component of lipopolysaccharide (LPS), thereby releasing the primary fatty acyl moiety.</text>
</comment>
<feature type="site" description="Critical for activity" evidence="2">
    <location>
        <position position="171"/>
    </location>
</feature>
<comment type="subcellular location">
    <subcellularLocation>
        <location evidence="1">Cell outer membrane</location>
        <topology evidence="1">Multi-pass membrane protein</topology>
    </subcellularLocation>
</comment>
<dbReference type="InterPro" id="IPR011250">
    <property type="entry name" value="OMP/PagP_B-barrel"/>
</dbReference>
<reference evidence="4" key="1">
    <citation type="submission" date="2015-09" db="EMBL/GenBank/DDBJ databases">
        <title>Draft Genome Sequences of Two Novel Amoeba-resistant Intranuclear Bacteria, Candidatus Berkiella cookevillensis and Candidatus Berkiella aquae.</title>
        <authorList>
            <person name="Mehari Y.T."/>
            <person name="Arivett B.A."/>
            <person name="Farone A.L."/>
            <person name="Gunderson J.H."/>
            <person name="Farone M.B."/>
        </authorList>
    </citation>
    <scope>NUCLEOTIDE SEQUENCE [LARGE SCALE GENOMIC DNA]</scope>
    <source>
        <strain evidence="4">CC99</strain>
    </source>
</reference>
<dbReference type="GO" id="GO:0050528">
    <property type="term" value="F:acyloxyacyl hydrolase activity"/>
    <property type="evidence" value="ECO:0007669"/>
    <property type="project" value="UniProtKB-EC"/>
</dbReference>
<dbReference type="Pfam" id="PF09411">
    <property type="entry name" value="PagL"/>
    <property type="match status" value="1"/>
</dbReference>
<dbReference type="SUPFAM" id="SSF56925">
    <property type="entry name" value="OMPA-like"/>
    <property type="match status" value="1"/>
</dbReference>
<comment type="caution">
    <text evidence="4">The sequence shown here is derived from an EMBL/GenBank/DDBJ whole genome shotgun (WGS) entry which is preliminary data.</text>
</comment>
<dbReference type="AlphaFoldDB" id="A0A0Q9YG37"/>
<comment type="subunit">
    <text evidence="1">Homodimer.</text>
</comment>
<evidence type="ECO:0000256" key="3">
    <source>
        <dbReference type="SAM" id="SignalP"/>
    </source>
</evidence>
<gene>
    <name evidence="4" type="primary">pagL</name>
    <name evidence="4" type="ORF">CC99x_00505</name>
</gene>
<evidence type="ECO:0000256" key="1">
    <source>
        <dbReference type="PIRNR" id="PIRNR029681"/>
    </source>
</evidence>